<dbReference type="Proteomes" id="UP000594688">
    <property type="component" value="Chromosome"/>
</dbReference>
<dbReference type="InterPro" id="IPR014710">
    <property type="entry name" value="RmlC-like_jellyroll"/>
</dbReference>
<evidence type="ECO:0000256" key="7">
    <source>
        <dbReference type="RuleBase" id="RU364069"/>
    </source>
</evidence>
<feature type="active site" description="Proton acceptor" evidence="5">
    <location>
        <position position="61"/>
    </location>
</feature>
<feature type="site" description="Participates in a stacking interaction with the thymidine ring of dTDP-4-oxo-6-deoxyglucose" evidence="6">
    <location>
        <position position="136"/>
    </location>
</feature>
<evidence type="ECO:0000256" key="2">
    <source>
        <dbReference type="ARBA" id="ARBA00001997"/>
    </source>
</evidence>
<organism evidence="8 9">
    <name type="scientific">Candidatus Nitronauta litoralis</name>
    <dbReference type="NCBI Taxonomy" id="2705533"/>
    <lineage>
        <taxon>Bacteria</taxon>
        <taxon>Pseudomonadati</taxon>
        <taxon>Nitrospinota/Tectimicrobiota group</taxon>
        <taxon>Nitrospinota</taxon>
        <taxon>Nitrospinia</taxon>
        <taxon>Nitrospinales</taxon>
        <taxon>Nitrospinaceae</taxon>
        <taxon>Candidatus Nitronauta</taxon>
    </lineage>
</organism>
<evidence type="ECO:0000313" key="9">
    <source>
        <dbReference type="Proteomes" id="UP000594688"/>
    </source>
</evidence>
<dbReference type="EC" id="5.1.3.13" evidence="3 7"/>
<accession>A0A7T0BX63</accession>
<sequence>MKVSKTTLQDVLLIEPRVFRDDRGFFMETYNARRYHGQGIDTPLVQDNRAFSSKGVLRGLHFQKQFPQAKLVWATHGEVMDVVLDLRKSSPTFGKWEAFHLTAENNLQVFVPVGYAHGYAVLSETAEFAYKCSEFYHPEDEGGVVWNDPELAIDWGVKAPIVSEKDQALPRMADLNFSF</sequence>
<comment type="catalytic activity">
    <reaction evidence="1 7">
        <text>dTDP-4-dehydro-6-deoxy-alpha-D-glucose = dTDP-4-dehydro-beta-L-rhamnose</text>
        <dbReference type="Rhea" id="RHEA:16969"/>
        <dbReference type="ChEBI" id="CHEBI:57649"/>
        <dbReference type="ChEBI" id="CHEBI:62830"/>
        <dbReference type="EC" id="5.1.3.13"/>
    </reaction>
</comment>
<comment type="subunit">
    <text evidence="7">Homodimer.</text>
</comment>
<dbReference type="SUPFAM" id="SSF51182">
    <property type="entry name" value="RmlC-like cupins"/>
    <property type="match status" value="1"/>
</dbReference>
<dbReference type="EMBL" id="CP048685">
    <property type="protein sequence ID" value="QPJ62137.1"/>
    <property type="molecule type" value="Genomic_DNA"/>
</dbReference>
<comment type="pathway">
    <text evidence="7">Carbohydrate biosynthesis; dTDP-L-rhamnose biosynthesis.</text>
</comment>
<evidence type="ECO:0000256" key="4">
    <source>
        <dbReference type="ARBA" id="ARBA00019595"/>
    </source>
</evidence>
<dbReference type="InterPro" id="IPR011051">
    <property type="entry name" value="RmlC_Cupin_sf"/>
</dbReference>
<evidence type="ECO:0000256" key="1">
    <source>
        <dbReference type="ARBA" id="ARBA00001298"/>
    </source>
</evidence>
<evidence type="ECO:0000256" key="6">
    <source>
        <dbReference type="PIRSR" id="PIRSR600888-3"/>
    </source>
</evidence>
<evidence type="ECO:0000256" key="5">
    <source>
        <dbReference type="PIRSR" id="PIRSR600888-1"/>
    </source>
</evidence>
<dbReference type="AlphaFoldDB" id="A0A7T0BX63"/>
<dbReference type="Pfam" id="PF00908">
    <property type="entry name" value="dTDP_sugar_isom"/>
    <property type="match status" value="1"/>
</dbReference>
<dbReference type="UniPathway" id="UPA00124"/>
<evidence type="ECO:0000313" key="8">
    <source>
        <dbReference type="EMBL" id="QPJ62137.1"/>
    </source>
</evidence>
<dbReference type="GO" id="GO:0000271">
    <property type="term" value="P:polysaccharide biosynthetic process"/>
    <property type="evidence" value="ECO:0007669"/>
    <property type="project" value="TreeGrafter"/>
</dbReference>
<dbReference type="GO" id="GO:0005829">
    <property type="term" value="C:cytosol"/>
    <property type="evidence" value="ECO:0007669"/>
    <property type="project" value="TreeGrafter"/>
</dbReference>
<comment type="function">
    <text evidence="2 7">Catalyzes the epimerization of the C3' and C5'positions of dTDP-6-deoxy-D-xylo-4-hexulose, forming dTDP-6-deoxy-L-lyxo-4-hexulose.</text>
</comment>
<feature type="active site" description="Proton donor" evidence="5">
    <location>
        <position position="130"/>
    </location>
</feature>
<dbReference type="PANTHER" id="PTHR21047">
    <property type="entry name" value="DTDP-6-DEOXY-D-GLUCOSE-3,5 EPIMERASE"/>
    <property type="match status" value="1"/>
</dbReference>
<dbReference type="InterPro" id="IPR000888">
    <property type="entry name" value="RmlC-like"/>
</dbReference>
<protein>
    <recommendedName>
        <fullName evidence="4 7">dTDP-4-dehydrorhamnose 3,5-epimerase</fullName>
        <ecNumber evidence="3 7">5.1.3.13</ecNumber>
    </recommendedName>
    <alternativeName>
        <fullName evidence="7">Thymidine diphospho-4-keto-rhamnose 3,5-epimerase</fullName>
    </alternativeName>
</protein>
<dbReference type="NCBIfam" id="TIGR01221">
    <property type="entry name" value="rmlC"/>
    <property type="match status" value="1"/>
</dbReference>
<dbReference type="GO" id="GO:0019305">
    <property type="term" value="P:dTDP-rhamnose biosynthetic process"/>
    <property type="evidence" value="ECO:0007669"/>
    <property type="project" value="UniProtKB-UniRule"/>
</dbReference>
<reference evidence="8 9" key="1">
    <citation type="submission" date="2020-02" db="EMBL/GenBank/DDBJ databases">
        <title>Genomic and physiological characterization of two novel Nitrospinaceae genera.</title>
        <authorList>
            <person name="Mueller A.J."/>
            <person name="Jung M.-Y."/>
            <person name="Strachan C.R."/>
            <person name="Herbold C.W."/>
            <person name="Kirkegaard R.H."/>
            <person name="Daims H."/>
        </authorList>
    </citation>
    <scope>NUCLEOTIDE SEQUENCE [LARGE SCALE GENOMIC DNA]</scope>
    <source>
        <strain evidence="8">EB</strain>
    </source>
</reference>
<proteinExistence type="inferred from homology"/>
<name>A0A7T0BX63_9BACT</name>
<gene>
    <name evidence="8" type="primary">rfbC</name>
    <name evidence="8" type="ORF">G3M70_09755</name>
</gene>
<dbReference type="CDD" id="cd00438">
    <property type="entry name" value="cupin_RmlC"/>
    <property type="match status" value="1"/>
</dbReference>
<dbReference type="KEGG" id="nli:G3M70_09755"/>
<comment type="similarity">
    <text evidence="7">Belongs to the dTDP-4-dehydrorhamnose 3,5-epimerase family.</text>
</comment>
<dbReference type="Gene3D" id="2.60.120.10">
    <property type="entry name" value="Jelly Rolls"/>
    <property type="match status" value="1"/>
</dbReference>
<dbReference type="GO" id="GO:0008830">
    <property type="term" value="F:dTDP-4-dehydrorhamnose 3,5-epimerase activity"/>
    <property type="evidence" value="ECO:0007669"/>
    <property type="project" value="UniProtKB-UniRule"/>
</dbReference>
<dbReference type="PANTHER" id="PTHR21047:SF2">
    <property type="entry name" value="THYMIDINE DIPHOSPHO-4-KETO-RHAMNOSE 3,5-EPIMERASE"/>
    <property type="match status" value="1"/>
</dbReference>
<keyword evidence="7 8" id="KW-0413">Isomerase</keyword>
<evidence type="ECO:0000256" key="3">
    <source>
        <dbReference type="ARBA" id="ARBA00012098"/>
    </source>
</evidence>